<keyword evidence="2" id="KW-1185">Reference proteome</keyword>
<dbReference type="AlphaFoldDB" id="A0A0D2BQY7"/>
<dbReference type="STRING" id="91928.A0A0D2BQY7"/>
<dbReference type="PANTHER" id="PTHR47785">
    <property type="entry name" value="ZN(II)2CYS6 TRANSCRIPTION FACTOR (EUROFUNG)-RELATED-RELATED"/>
    <property type="match status" value="1"/>
</dbReference>
<dbReference type="RefSeq" id="XP_016233805.1">
    <property type="nucleotide sequence ID" value="XM_016383102.1"/>
</dbReference>
<evidence type="ECO:0000313" key="2">
    <source>
        <dbReference type="Proteomes" id="UP000053328"/>
    </source>
</evidence>
<accession>A0A0D2BQY7</accession>
<dbReference type="VEuPathDB" id="FungiDB:PV08_08778"/>
<evidence type="ECO:0008006" key="3">
    <source>
        <dbReference type="Google" id="ProtNLM"/>
    </source>
</evidence>
<sequence>MKADQRVATAIATASDVITATTLDKGFSNDQKLDLLLERLSRFEERITLLETWSSNTDGQTAGSWRYPDPPGAGRISPETQNVLTQIPPYQLEADDLQQGMTISRSHNATAHYSKRVSHFGDKAEGDILTVFDDDPKRARYVEKTPLECEELRSPILDILSETEPTKVSDVVPFVEDFLDHLFDLYPITCSDTVQRMVEIVKTDGFRDDISSCFVLLIVALSKAYRSNAPVHAGLADFQRASQILSRLSSQSSLEYVIVQVMSALFQLKMGRLVNFCITVHTACDALSTLIRRDRSTKTIRNQLDQNSIRRMYWICYNFEHEVLNEVDSSLPQSSLYLLEESLALPLGCDASPRSSMQVQIRDAFMFFLAEMSLRTTLARIIALPSVESNIDTPGASFDHNLGVAAEVSPLTRELRSQLDGWAARLPDCLGWSPEPGKGVSSPLARRLKLLYWFARFALYRPLILVAQQHPTLRLQNLEWSILHEGLLSALTLVRAFVTEDPDVDIFEGNKILSAIYAVKTMTWTHSLLAMFALNPDQILQQGIDSLRSKFADRSEWLLCKMYRMDLVNSS</sequence>
<dbReference type="PANTHER" id="PTHR47785:SF4">
    <property type="entry name" value="ZN(II)2CYS6 TRANSCRIPTION FACTOR (EUROFUNG)"/>
    <property type="match status" value="1"/>
</dbReference>
<dbReference type="CDD" id="cd12148">
    <property type="entry name" value="fungal_TF_MHR"/>
    <property type="match status" value="1"/>
</dbReference>
<reference evidence="1 2" key="1">
    <citation type="submission" date="2015-01" db="EMBL/GenBank/DDBJ databases">
        <title>The Genome Sequence of Exophiala spinifera CBS89968.</title>
        <authorList>
            <consortium name="The Broad Institute Genomics Platform"/>
            <person name="Cuomo C."/>
            <person name="de Hoog S."/>
            <person name="Gorbushina A."/>
            <person name="Stielow B."/>
            <person name="Teixiera M."/>
            <person name="Abouelleil A."/>
            <person name="Chapman S.B."/>
            <person name="Priest M."/>
            <person name="Young S.K."/>
            <person name="Wortman J."/>
            <person name="Nusbaum C."/>
            <person name="Birren B."/>
        </authorList>
    </citation>
    <scope>NUCLEOTIDE SEQUENCE [LARGE SCALE GENOMIC DNA]</scope>
    <source>
        <strain evidence="1 2">CBS 89968</strain>
    </source>
</reference>
<name>A0A0D2BQY7_9EURO</name>
<organism evidence="1 2">
    <name type="scientific">Exophiala spinifera</name>
    <dbReference type="NCBI Taxonomy" id="91928"/>
    <lineage>
        <taxon>Eukaryota</taxon>
        <taxon>Fungi</taxon>
        <taxon>Dikarya</taxon>
        <taxon>Ascomycota</taxon>
        <taxon>Pezizomycotina</taxon>
        <taxon>Eurotiomycetes</taxon>
        <taxon>Chaetothyriomycetidae</taxon>
        <taxon>Chaetothyriales</taxon>
        <taxon>Herpotrichiellaceae</taxon>
        <taxon>Exophiala</taxon>
    </lineage>
</organism>
<gene>
    <name evidence="1" type="ORF">PV08_08778</name>
</gene>
<dbReference type="GeneID" id="27335861"/>
<dbReference type="HOGENOM" id="CLU_035732_0_0_1"/>
<dbReference type="Proteomes" id="UP000053328">
    <property type="component" value="Unassembled WGS sequence"/>
</dbReference>
<dbReference type="EMBL" id="KN847497">
    <property type="protein sequence ID" value="KIW13589.1"/>
    <property type="molecule type" value="Genomic_DNA"/>
</dbReference>
<proteinExistence type="predicted"/>
<dbReference type="OrthoDB" id="3532498at2759"/>
<evidence type="ECO:0000313" key="1">
    <source>
        <dbReference type="EMBL" id="KIW13589.1"/>
    </source>
</evidence>
<dbReference type="InterPro" id="IPR053181">
    <property type="entry name" value="EcdB-like_regulator"/>
</dbReference>
<protein>
    <recommendedName>
        <fullName evidence="3">Transcription factor domain-containing protein</fullName>
    </recommendedName>
</protein>